<sequence>MSITTVKTCRLRKSIYTKIQRLCSNTVLLLSLWSCSTTTFSITHVTWNTYNNSRYGFQFPYPSNWNPLPSTANNDGIVLVSPRNNSVEIRAWAGNRLPESIRQNSKTTINPNFHTAQGVPGVLLVESDQQITSMKLSLTQDQVEYHWQARSQNQQFSDYYHLFYYIAHQYQIRR</sequence>
<dbReference type="AlphaFoldDB" id="A0AA43H169"/>
<reference evidence="1 2" key="1">
    <citation type="journal article" date="2023" name="J. Phycol.">
        <title>Chrysosporum ovalisporum is synonymous with the true-branching cyanobacterium Umezakia natans (Nostocales/Aphanizomenonaceae).</title>
        <authorList>
            <person name="McGregor G.B."/>
            <person name="Sendall B.C."/>
            <person name="Niiyama Y."/>
            <person name="Tuji A."/>
            <person name="Willis A."/>
        </authorList>
    </citation>
    <scope>NUCLEOTIDE SEQUENCE [LARGE SCALE GENOMIC DNA]</scope>
    <source>
        <strain evidence="1 2">FSS-62</strain>
    </source>
</reference>
<proteinExistence type="predicted"/>
<protein>
    <submittedName>
        <fullName evidence="1">Uncharacterized protein</fullName>
    </submittedName>
</protein>
<comment type="caution">
    <text evidence="1">The sequence shown here is derived from an EMBL/GenBank/DDBJ whole genome shotgun (WGS) entry which is preliminary data.</text>
</comment>
<evidence type="ECO:0000313" key="1">
    <source>
        <dbReference type="EMBL" id="MDH6064848.1"/>
    </source>
</evidence>
<gene>
    <name evidence="1" type="ORF">NWP23_14020</name>
</gene>
<dbReference type="Proteomes" id="UP001159370">
    <property type="component" value="Unassembled WGS sequence"/>
</dbReference>
<dbReference type="RefSeq" id="WP_280657262.1">
    <property type="nucleotide sequence ID" value="NZ_JANQDL010000095.1"/>
</dbReference>
<evidence type="ECO:0000313" key="2">
    <source>
        <dbReference type="Proteomes" id="UP001159370"/>
    </source>
</evidence>
<name>A0AA43H169_9CYAN</name>
<accession>A0AA43H169</accession>
<dbReference type="EMBL" id="JANQDL010000095">
    <property type="protein sequence ID" value="MDH6064848.1"/>
    <property type="molecule type" value="Genomic_DNA"/>
</dbReference>
<organism evidence="1 2">
    <name type="scientific">Umezakia ovalisporum FSS-62</name>
    <dbReference type="NCBI Taxonomy" id="2971776"/>
    <lineage>
        <taxon>Bacteria</taxon>
        <taxon>Bacillati</taxon>
        <taxon>Cyanobacteriota</taxon>
        <taxon>Cyanophyceae</taxon>
        <taxon>Nostocales</taxon>
        <taxon>Nodulariaceae</taxon>
        <taxon>Umezakia</taxon>
    </lineage>
</organism>